<comment type="caution">
    <text evidence="1">The sequence shown here is derived from an EMBL/GenBank/DDBJ whole genome shotgun (WGS) entry which is preliminary data.</text>
</comment>
<sequence length="100" mass="11098">MTKTQLEDSLQEFHDELHIPLLDAVNAVYKALPESKPEKLSDAVRLIQVSAVALEGIILSVERTESLREEQELIGEVTQLALSLAACKDELNDLLPNQFA</sequence>
<evidence type="ECO:0000313" key="1">
    <source>
        <dbReference type="EMBL" id="MEC6049741.1"/>
    </source>
</evidence>
<reference evidence="1" key="2">
    <citation type="submission" date="2024-01" db="EMBL/GenBank/DDBJ databases">
        <authorList>
            <person name="Macesic N."/>
        </authorList>
    </citation>
    <scope>NUCLEOTIDE SEQUENCE</scope>
    <source>
        <strain evidence="1">CPO078</strain>
    </source>
</reference>
<protein>
    <recommendedName>
        <fullName evidence="3">Histidine kinase</fullName>
    </recommendedName>
</protein>
<dbReference type="RefSeq" id="WP_053504333.1">
    <property type="nucleotide sequence ID" value="NZ_CP089407.1"/>
</dbReference>
<proteinExistence type="predicted"/>
<evidence type="ECO:0000313" key="2">
    <source>
        <dbReference type="Proteomes" id="UP001175817"/>
    </source>
</evidence>
<dbReference type="AlphaFoldDB" id="A0AB35W7V3"/>
<name>A0AB35W7V3_9ENTR</name>
<organism evidence="1 2">
    <name type="scientific">Klebsiella michiganensis</name>
    <dbReference type="NCBI Taxonomy" id="1134687"/>
    <lineage>
        <taxon>Bacteria</taxon>
        <taxon>Pseudomonadati</taxon>
        <taxon>Pseudomonadota</taxon>
        <taxon>Gammaproteobacteria</taxon>
        <taxon>Enterobacterales</taxon>
        <taxon>Enterobacteriaceae</taxon>
        <taxon>Klebsiella/Raoultella group</taxon>
        <taxon>Klebsiella</taxon>
    </lineage>
</organism>
<dbReference type="Proteomes" id="UP001175817">
    <property type="component" value="Unassembled WGS sequence"/>
</dbReference>
<evidence type="ECO:0008006" key="3">
    <source>
        <dbReference type="Google" id="ProtNLM"/>
    </source>
</evidence>
<accession>A0AB35W7V3</accession>
<reference evidence="1" key="1">
    <citation type="journal article" date="2023" name="Nat. Commun.">
        <title>Genomic dissection of endemic carbapenem resistance reveals metallo-beta-lactamase dissemination through clonal, plasmid and integron transfer.</title>
        <authorList>
            <person name="Macesic N."/>
            <person name="Hawkey J."/>
            <person name="Vezina B."/>
            <person name="Wisniewski J.A."/>
            <person name="Cottingham H."/>
            <person name="Blakeway L.V."/>
            <person name="Harshegyi T."/>
            <person name="Pragastis K."/>
            <person name="Badoordeen G.Z."/>
            <person name="Dennison A."/>
            <person name="Spelman D.W."/>
            <person name="Jenney A.W.J."/>
            <person name="Peleg A.Y."/>
        </authorList>
    </citation>
    <scope>NUCLEOTIDE SEQUENCE</scope>
    <source>
        <strain evidence="1">CPO078</strain>
    </source>
</reference>
<gene>
    <name evidence="1" type="ORF">QAB24_004285</name>
</gene>
<dbReference type="EMBL" id="JARTTH020000001">
    <property type="protein sequence ID" value="MEC6049741.1"/>
    <property type="molecule type" value="Genomic_DNA"/>
</dbReference>